<dbReference type="PANTHER" id="PTHR13742">
    <property type="entry name" value="RETINOBLASTOMA-ASSOCIATED PROTEIN RB -RELATED"/>
    <property type="match status" value="1"/>
</dbReference>
<evidence type="ECO:0000313" key="5">
    <source>
        <dbReference type="Proteomes" id="UP001164746"/>
    </source>
</evidence>
<reference evidence="4" key="1">
    <citation type="submission" date="2022-11" db="EMBL/GenBank/DDBJ databases">
        <title>Centuries of genome instability and evolution in soft-shell clam transmissible cancer (bioRxiv).</title>
        <authorList>
            <person name="Hart S.F.M."/>
            <person name="Yonemitsu M.A."/>
            <person name="Giersch R.M."/>
            <person name="Beal B.F."/>
            <person name="Arriagada G."/>
            <person name="Davis B.W."/>
            <person name="Ostrander E.A."/>
            <person name="Goff S.P."/>
            <person name="Metzger M.J."/>
        </authorList>
    </citation>
    <scope>NUCLEOTIDE SEQUENCE</scope>
    <source>
        <strain evidence="4">MELC-2E11</strain>
        <tissue evidence="4">Siphon/mantle</tissue>
    </source>
</reference>
<evidence type="ECO:0000259" key="3">
    <source>
        <dbReference type="SMART" id="SM01369"/>
    </source>
</evidence>
<dbReference type="SMART" id="SM01368">
    <property type="entry name" value="RB_A"/>
    <property type="match status" value="1"/>
</dbReference>
<accession>A0ABY7G4Q3</accession>
<feature type="domain" description="Retinoblastoma-associated protein C-terminal" evidence="3">
    <location>
        <begin position="502"/>
        <end position="647"/>
    </location>
</feature>
<dbReference type="SMART" id="SM01369">
    <property type="entry name" value="Rb_C"/>
    <property type="match status" value="1"/>
</dbReference>
<dbReference type="InterPro" id="IPR015030">
    <property type="entry name" value="RB_C"/>
</dbReference>
<dbReference type="InterPro" id="IPR002720">
    <property type="entry name" value="RB_A"/>
</dbReference>
<proteinExistence type="predicted"/>
<dbReference type="Pfam" id="PF01858">
    <property type="entry name" value="RB_A"/>
    <property type="match status" value="2"/>
</dbReference>
<feature type="compositionally biased region" description="Basic and acidic residues" evidence="1">
    <location>
        <begin position="120"/>
        <end position="129"/>
    </location>
</feature>
<name>A0ABY7G4Q3_MYAAR</name>
<dbReference type="Pfam" id="PF08934">
    <property type="entry name" value="Rb_C"/>
    <property type="match status" value="1"/>
</dbReference>
<evidence type="ECO:0000259" key="2">
    <source>
        <dbReference type="SMART" id="SM01368"/>
    </source>
</evidence>
<dbReference type="Proteomes" id="UP001164746">
    <property type="component" value="Chromosome 15"/>
</dbReference>
<feature type="domain" description="Retinoblastoma-associated protein A-box" evidence="2">
    <location>
        <begin position="144"/>
        <end position="300"/>
    </location>
</feature>
<dbReference type="EMBL" id="CP111026">
    <property type="protein sequence ID" value="WAR28133.1"/>
    <property type="molecule type" value="Genomic_DNA"/>
</dbReference>
<dbReference type="SUPFAM" id="SSF47954">
    <property type="entry name" value="Cyclin-like"/>
    <property type="match status" value="2"/>
</dbReference>
<dbReference type="InterPro" id="IPR036915">
    <property type="entry name" value="Cyclin-like_sf"/>
</dbReference>
<evidence type="ECO:0000256" key="1">
    <source>
        <dbReference type="SAM" id="MobiDB-lite"/>
    </source>
</evidence>
<evidence type="ECO:0000313" key="4">
    <source>
        <dbReference type="EMBL" id="WAR28133.1"/>
    </source>
</evidence>
<dbReference type="CDD" id="cd20599">
    <property type="entry name" value="CYCLIN_RB"/>
    <property type="match status" value="1"/>
</dbReference>
<dbReference type="InterPro" id="IPR002719">
    <property type="entry name" value="RB_B"/>
</dbReference>
<gene>
    <name evidence="4" type="ORF">MAR_013837</name>
</gene>
<keyword evidence="5" id="KW-1185">Reference proteome</keyword>
<feature type="region of interest" description="Disordered" evidence="1">
    <location>
        <begin position="604"/>
        <end position="658"/>
    </location>
</feature>
<feature type="compositionally biased region" description="Low complexity" evidence="1">
    <location>
        <begin position="130"/>
        <end position="139"/>
    </location>
</feature>
<sequence length="658" mass="74315">MKLFDQIMNDKLQKINWQFERLCVELGVPTYVKSRANSALEKYLSELEDDASIASHLIPFMVYTAVIDSSFIKFSKLVRQYWDTMDLSETVRKHISAVEKRYCIISPLFKTFERSIPFEKSEGTQEKKSSQQTTTVNGTTTAVTPVRAAMNTVQQLKNLISDKTDHLEQLREHLKNCASKPEQAIVDRVSQLKLKFLSRYLETAGSCQGHVAEQRYTQATNLYYRSLTASALSNVDSRFTFPWVLDAFGLYAFDFYKVLESYLKAEPNLTREIIKHLTLIENRILDSIAWKADSPVFELLSRCGSASSSSMSHCSDLISSETNGTSQAAEIYMSPSRGPASKGTVPGNIVFVSPRKGGVTAVYSKDSPEPSAPDTTHRSHSLNMFLNKVCRLGYHRLKTLSDMLLILKETQQKIWTCFEFCITFHPELLRDRHLDQMMMCSVYGICKVSDSEIKFKDIVKAYSSLPHANSQVYKEALLDDGTTDSIIAFYNRVYMQNMKNYILLFAKPVQPNLSPLPKPVSSAITASPVYSIPGRKNFYVSPLKKSPFKYPHSPCSMTPRSRQLYSFGEGLGSAEKLKSINESVSAFKSRSNLPYISNTKRTSSKRLNFENMDDQSQNQSEGIQDEVGSQMVVKKIRVTPPAPITEPGQPRRNSSTTE</sequence>
<feature type="region of interest" description="Disordered" evidence="1">
    <location>
        <begin position="120"/>
        <end position="139"/>
    </location>
</feature>
<dbReference type="InterPro" id="IPR028309">
    <property type="entry name" value="RB_fam"/>
</dbReference>
<protein>
    <submittedName>
        <fullName evidence="4">RB-like protein</fullName>
    </submittedName>
</protein>
<dbReference type="PANTHER" id="PTHR13742:SF36">
    <property type="entry name" value="RETINOBLASTOMA-ASSOCIATED PROTEIN"/>
    <property type="match status" value="1"/>
</dbReference>
<dbReference type="Gene3D" id="1.10.472.10">
    <property type="entry name" value="Cyclin-like"/>
    <property type="match status" value="3"/>
</dbReference>
<organism evidence="4 5">
    <name type="scientific">Mya arenaria</name>
    <name type="common">Soft-shell clam</name>
    <dbReference type="NCBI Taxonomy" id="6604"/>
    <lineage>
        <taxon>Eukaryota</taxon>
        <taxon>Metazoa</taxon>
        <taxon>Spiralia</taxon>
        <taxon>Lophotrochozoa</taxon>
        <taxon>Mollusca</taxon>
        <taxon>Bivalvia</taxon>
        <taxon>Autobranchia</taxon>
        <taxon>Heteroconchia</taxon>
        <taxon>Euheterodonta</taxon>
        <taxon>Imparidentia</taxon>
        <taxon>Neoheterodontei</taxon>
        <taxon>Myida</taxon>
        <taxon>Myoidea</taxon>
        <taxon>Myidae</taxon>
        <taxon>Mya</taxon>
    </lineage>
</organism>
<dbReference type="Pfam" id="PF01857">
    <property type="entry name" value="RB_B"/>
    <property type="match status" value="1"/>
</dbReference>